<proteinExistence type="predicted"/>
<organism evidence="2 3">
    <name type="scientific">Ameca splendens</name>
    <dbReference type="NCBI Taxonomy" id="208324"/>
    <lineage>
        <taxon>Eukaryota</taxon>
        <taxon>Metazoa</taxon>
        <taxon>Chordata</taxon>
        <taxon>Craniata</taxon>
        <taxon>Vertebrata</taxon>
        <taxon>Euteleostomi</taxon>
        <taxon>Actinopterygii</taxon>
        <taxon>Neopterygii</taxon>
        <taxon>Teleostei</taxon>
        <taxon>Neoteleostei</taxon>
        <taxon>Acanthomorphata</taxon>
        <taxon>Ovalentaria</taxon>
        <taxon>Atherinomorphae</taxon>
        <taxon>Cyprinodontiformes</taxon>
        <taxon>Goodeidae</taxon>
        <taxon>Ameca</taxon>
    </lineage>
</organism>
<keyword evidence="1" id="KW-1133">Transmembrane helix</keyword>
<reference evidence="2 3" key="1">
    <citation type="submission" date="2021-06" db="EMBL/GenBank/DDBJ databases">
        <authorList>
            <person name="Palmer J.M."/>
        </authorList>
    </citation>
    <scope>NUCLEOTIDE SEQUENCE [LARGE SCALE GENOMIC DNA]</scope>
    <source>
        <strain evidence="2 3">AS_MEX2019</strain>
        <tissue evidence="2">Muscle</tissue>
    </source>
</reference>
<accession>A0ABV0ZWZ9</accession>
<gene>
    <name evidence="2" type="ORF">AMECASPLE_010716</name>
</gene>
<dbReference type="Proteomes" id="UP001469553">
    <property type="component" value="Unassembled WGS sequence"/>
</dbReference>
<evidence type="ECO:0000313" key="2">
    <source>
        <dbReference type="EMBL" id="MEQ2310601.1"/>
    </source>
</evidence>
<evidence type="ECO:0000256" key="1">
    <source>
        <dbReference type="SAM" id="Phobius"/>
    </source>
</evidence>
<comment type="caution">
    <text evidence="2">The sequence shown here is derived from an EMBL/GenBank/DDBJ whole genome shotgun (WGS) entry which is preliminary data.</text>
</comment>
<keyword evidence="1" id="KW-0812">Transmembrane</keyword>
<keyword evidence="3" id="KW-1185">Reference proteome</keyword>
<keyword evidence="1" id="KW-0472">Membrane</keyword>
<sequence length="103" mass="11262">MCFDGAYLVNEKNGDFYGDAGCAEAIFMEALSSTSRNQPVIHNPRRHHQDPFYEQGKSLSVLVCVMVCVCVCVCVCVSPCPSLLSLQLLFFSLSVCQLSVFSG</sequence>
<feature type="transmembrane region" description="Helical" evidence="1">
    <location>
        <begin position="59"/>
        <end position="77"/>
    </location>
</feature>
<protein>
    <submittedName>
        <fullName evidence="2">Uncharacterized protein</fullName>
    </submittedName>
</protein>
<evidence type="ECO:0000313" key="3">
    <source>
        <dbReference type="Proteomes" id="UP001469553"/>
    </source>
</evidence>
<name>A0ABV0ZWZ9_9TELE</name>
<dbReference type="EMBL" id="JAHRIP010075862">
    <property type="protein sequence ID" value="MEQ2310601.1"/>
    <property type="molecule type" value="Genomic_DNA"/>
</dbReference>